<dbReference type="InterPro" id="IPR052896">
    <property type="entry name" value="GGT-like_enzyme"/>
</dbReference>
<evidence type="ECO:0000313" key="1">
    <source>
        <dbReference type="EMBL" id="GAI10965.1"/>
    </source>
</evidence>
<reference evidence="1" key="1">
    <citation type="journal article" date="2014" name="Front. Microbiol.">
        <title>High frequency of phylogenetically diverse reductive dehalogenase-homologous genes in deep subseafloor sedimentary metagenomes.</title>
        <authorList>
            <person name="Kawai M."/>
            <person name="Futagami T."/>
            <person name="Toyoda A."/>
            <person name="Takaki Y."/>
            <person name="Nishi S."/>
            <person name="Hori S."/>
            <person name="Arai W."/>
            <person name="Tsubouchi T."/>
            <person name="Morono Y."/>
            <person name="Uchiyama I."/>
            <person name="Ito T."/>
            <person name="Fujiyama A."/>
            <person name="Inagaki F."/>
            <person name="Takami H."/>
        </authorList>
    </citation>
    <scope>NUCLEOTIDE SEQUENCE</scope>
    <source>
        <strain evidence="1">Expedition CK06-06</strain>
    </source>
</reference>
<protein>
    <recommendedName>
        <fullName evidence="2">Gamma-glutamyltransferase</fullName>
    </recommendedName>
</protein>
<gene>
    <name evidence="1" type="ORF">S06H3_20041</name>
</gene>
<dbReference type="SUPFAM" id="SSF56235">
    <property type="entry name" value="N-terminal nucleophile aminohydrolases (Ntn hydrolases)"/>
    <property type="match status" value="1"/>
</dbReference>
<dbReference type="PANTHER" id="PTHR43881:SF1">
    <property type="entry name" value="GAMMA-GLUTAMYLTRANSPEPTIDASE (AFU_ORTHOLOGUE AFUA_4G13580)"/>
    <property type="match status" value="1"/>
</dbReference>
<dbReference type="InterPro" id="IPR043137">
    <property type="entry name" value="GGT_ssub_C"/>
</dbReference>
<dbReference type="Pfam" id="PF01019">
    <property type="entry name" value="G_glu_transpept"/>
    <property type="match status" value="1"/>
</dbReference>
<dbReference type="Gene3D" id="3.60.20.40">
    <property type="match status" value="1"/>
</dbReference>
<dbReference type="PRINTS" id="PR01210">
    <property type="entry name" value="GGTRANSPTASE"/>
</dbReference>
<accession>X1M8G4</accession>
<comment type="caution">
    <text evidence="1">The sequence shown here is derived from an EMBL/GenBank/DDBJ whole genome shotgun (WGS) entry which is preliminary data.</text>
</comment>
<dbReference type="PANTHER" id="PTHR43881">
    <property type="entry name" value="GAMMA-GLUTAMYLTRANSPEPTIDASE (AFU_ORTHOLOGUE AFUA_4G13580)"/>
    <property type="match status" value="1"/>
</dbReference>
<dbReference type="AlphaFoldDB" id="X1M8G4"/>
<dbReference type="InterPro" id="IPR029055">
    <property type="entry name" value="Ntn_hydrolases_N"/>
</dbReference>
<feature type="non-terminal residue" evidence="1">
    <location>
        <position position="1"/>
    </location>
</feature>
<name>X1M8G4_9ZZZZ</name>
<dbReference type="EMBL" id="BARV01010333">
    <property type="protein sequence ID" value="GAI10965.1"/>
    <property type="molecule type" value="Genomic_DNA"/>
</dbReference>
<organism evidence="1">
    <name type="scientific">marine sediment metagenome</name>
    <dbReference type="NCBI Taxonomy" id="412755"/>
    <lineage>
        <taxon>unclassified sequences</taxon>
        <taxon>metagenomes</taxon>
        <taxon>ecological metagenomes</taxon>
    </lineage>
</organism>
<proteinExistence type="predicted"/>
<sequence length="213" mass="22953">TGQHPATTETTHIKIDDNLMAHDTTCVDAIDKDGVAVSITPSGAWLPSVIAGDTGIAMTARAQSFLLIPGHPNELAGGKRPRVTLSPTLVTQNGKIALVLSTPGGDNQEQSLIQVMLNAIEFGMNSELAVESPRYQTRHLVSSFDNHAWNLGDLLLDERIPASISTQLTERGHHVESRSRWDSGAAPVIVRVLPDGVIEAGADPYYFRTARAW</sequence>
<evidence type="ECO:0008006" key="2">
    <source>
        <dbReference type="Google" id="ProtNLM"/>
    </source>
</evidence>